<reference evidence="15" key="1">
    <citation type="journal article" date="2019" name="Int. J. Syst. Evol. Microbiol.">
        <title>The Global Catalogue of Microorganisms (GCM) 10K type strain sequencing project: providing services to taxonomists for standard genome sequencing and annotation.</title>
        <authorList>
            <consortium name="The Broad Institute Genomics Platform"/>
            <consortium name="The Broad Institute Genome Sequencing Center for Infectious Disease"/>
            <person name="Wu L."/>
            <person name="Ma J."/>
        </authorList>
    </citation>
    <scope>NUCLEOTIDE SEQUENCE [LARGE SCALE GENOMIC DNA]</scope>
    <source>
        <strain evidence="15">NBRC 113072</strain>
    </source>
</reference>
<dbReference type="InterPro" id="IPR004255">
    <property type="entry name" value="O-acyltransferase_WSD1_N"/>
</dbReference>
<comment type="pathway">
    <text evidence="2">Lipid metabolism.</text>
</comment>
<dbReference type="SUPFAM" id="SSF52777">
    <property type="entry name" value="CoA-dependent acyltransferases"/>
    <property type="match status" value="1"/>
</dbReference>
<evidence type="ECO:0000256" key="6">
    <source>
        <dbReference type="ARBA" id="ARBA00022679"/>
    </source>
</evidence>
<evidence type="ECO:0000256" key="9">
    <source>
        <dbReference type="ARBA" id="ARBA00023315"/>
    </source>
</evidence>
<evidence type="ECO:0000256" key="10">
    <source>
        <dbReference type="ARBA" id="ARBA00048109"/>
    </source>
</evidence>
<proteinExistence type="inferred from homology"/>
<evidence type="ECO:0000313" key="15">
    <source>
        <dbReference type="Proteomes" id="UP001157126"/>
    </source>
</evidence>
<evidence type="ECO:0000256" key="11">
    <source>
        <dbReference type="RuleBase" id="RU361241"/>
    </source>
</evidence>
<dbReference type="InterPro" id="IPR045034">
    <property type="entry name" value="O-acyltransferase_WSD1-like"/>
</dbReference>
<name>A0ABQ6IM47_9MICO</name>
<accession>A0ABQ6IM47</accession>
<comment type="caution">
    <text evidence="14">The sequence shown here is derived from an EMBL/GenBank/DDBJ whole genome shotgun (WGS) entry which is preliminary data.</text>
</comment>
<evidence type="ECO:0000256" key="8">
    <source>
        <dbReference type="ARBA" id="ARBA00023098"/>
    </source>
</evidence>
<evidence type="ECO:0000256" key="1">
    <source>
        <dbReference type="ARBA" id="ARBA00004771"/>
    </source>
</evidence>
<feature type="domain" description="O-acyltransferase WSD1 C-terminal" evidence="13">
    <location>
        <begin position="341"/>
        <end position="481"/>
    </location>
</feature>
<keyword evidence="9 11" id="KW-0012">Acyltransferase</keyword>
<dbReference type="NCBIfam" id="TIGR02946">
    <property type="entry name" value="acyl_WS_DGAT"/>
    <property type="match status" value="1"/>
</dbReference>
<dbReference type="InterPro" id="IPR009721">
    <property type="entry name" value="O-acyltransferase_WSD1_C"/>
</dbReference>
<evidence type="ECO:0000259" key="12">
    <source>
        <dbReference type="Pfam" id="PF03007"/>
    </source>
</evidence>
<comment type="catalytic activity">
    <reaction evidence="10 11">
        <text>an acyl-CoA + a 1,2-diacyl-sn-glycerol = a triacyl-sn-glycerol + CoA</text>
        <dbReference type="Rhea" id="RHEA:10868"/>
        <dbReference type="ChEBI" id="CHEBI:17815"/>
        <dbReference type="ChEBI" id="CHEBI:57287"/>
        <dbReference type="ChEBI" id="CHEBI:58342"/>
        <dbReference type="ChEBI" id="CHEBI:64615"/>
        <dbReference type="EC" id="2.3.1.20"/>
    </reaction>
</comment>
<keyword evidence="6 11" id="KW-0808">Transferase</keyword>
<evidence type="ECO:0000256" key="3">
    <source>
        <dbReference type="ARBA" id="ARBA00009587"/>
    </source>
</evidence>
<evidence type="ECO:0000256" key="2">
    <source>
        <dbReference type="ARBA" id="ARBA00005189"/>
    </source>
</evidence>
<dbReference type="Pfam" id="PF06974">
    <property type="entry name" value="WS_DGAT_C"/>
    <property type="match status" value="1"/>
</dbReference>
<dbReference type="Proteomes" id="UP001157126">
    <property type="component" value="Unassembled WGS sequence"/>
</dbReference>
<dbReference type="EMBL" id="BSUO01000001">
    <property type="protein sequence ID" value="GMA38993.1"/>
    <property type="molecule type" value="Genomic_DNA"/>
</dbReference>
<keyword evidence="7 11" id="KW-0319">Glycerol metabolism</keyword>
<evidence type="ECO:0000256" key="7">
    <source>
        <dbReference type="ARBA" id="ARBA00022798"/>
    </source>
</evidence>
<dbReference type="PANTHER" id="PTHR31650:SF1">
    <property type="entry name" value="WAX ESTER SYNTHASE_DIACYLGLYCEROL ACYLTRANSFERASE 4-RELATED"/>
    <property type="match status" value="1"/>
</dbReference>
<dbReference type="Pfam" id="PF03007">
    <property type="entry name" value="WS_DGAT_cat"/>
    <property type="match status" value="1"/>
</dbReference>
<dbReference type="PANTHER" id="PTHR31650">
    <property type="entry name" value="O-ACYLTRANSFERASE (WSD1-LIKE) FAMILY PROTEIN"/>
    <property type="match status" value="1"/>
</dbReference>
<comment type="similarity">
    <text evidence="3 11">Belongs to the long-chain O-acyltransferase family.</text>
</comment>
<evidence type="ECO:0000313" key="14">
    <source>
        <dbReference type="EMBL" id="GMA38993.1"/>
    </source>
</evidence>
<gene>
    <name evidence="14" type="ORF">GCM10025883_10380</name>
</gene>
<comment type="pathway">
    <text evidence="1 11">Glycerolipid metabolism; triacylglycerol biosynthesis.</text>
</comment>
<keyword evidence="15" id="KW-1185">Reference proteome</keyword>
<keyword evidence="8 11" id="KW-0443">Lipid metabolism</keyword>
<dbReference type="InterPro" id="IPR014292">
    <property type="entry name" value="Acyl_transf_WS/DGAT"/>
</dbReference>
<evidence type="ECO:0000259" key="13">
    <source>
        <dbReference type="Pfam" id="PF06974"/>
    </source>
</evidence>
<protein>
    <recommendedName>
        <fullName evidence="4 11">Diacylglycerol O-acyltransferase</fullName>
        <ecNumber evidence="4 11">2.3.1.20</ecNumber>
    </recommendedName>
</protein>
<sequence>MDASFLYLEEPTTAMHVGSVMILEGPQAARERGGDRGDAPDRRALQHEDLMALVADRIGENSRYRQRVRELPGRISGPVWVDDVDFDLSYHVRRSALPAPGSEEQLAEFVARIQSRPLDREHPLWELYVVEGLEHGRIALVTKTHQALVDGITAVDIGHLMLDPEPVTDIPRPPSWTSRREPSDVQLVADAVRDFARRPLTLVERIRGGIVGGAVDAARGTLGGAGSLVTQVARTAASPAPSSALNARVRATRRFRMLRTDLAEYRAVRDAMATADRHVEVTVTDVALTVLTGGLRTWLQARGEPVHSATTVRAMVPISVSEGGAEMTSGDRGVSSSQVLACFVDLPVGEPSSRLRLERIAYQTRHQARSSHAIPAAALTGVAGFAPPTLHHLGARLANAVTRRRFNLVVTNVPGPQVPLYVGRARMEATYPVMPLNRGQALAIGLTSYDGEVFIGLNGDRAAMADLGILADGVVDALAELQTVVGVKEFEV</sequence>
<organism evidence="14 15">
    <name type="scientific">Mobilicoccus caccae</name>
    <dbReference type="NCBI Taxonomy" id="1859295"/>
    <lineage>
        <taxon>Bacteria</taxon>
        <taxon>Bacillati</taxon>
        <taxon>Actinomycetota</taxon>
        <taxon>Actinomycetes</taxon>
        <taxon>Micrococcales</taxon>
        <taxon>Dermatophilaceae</taxon>
        <taxon>Mobilicoccus</taxon>
    </lineage>
</organism>
<feature type="domain" description="O-acyltransferase WSD1-like N-terminal" evidence="12">
    <location>
        <begin position="1"/>
        <end position="272"/>
    </location>
</feature>
<keyword evidence="5 11" id="KW-0444">Lipid biosynthesis</keyword>
<evidence type="ECO:0000256" key="5">
    <source>
        <dbReference type="ARBA" id="ARBA00022516"/>
    </source>
</evidence>
<dbReference type="EC" id="2.3.1.20" evidence="4 11"/>
<evidence type="ECO:0000256" key="4">
    <source>
        <dbReference type="ARBA" id="ARBA00013244"/>
    </source>
</evidence>